<dbReference type="KEGG" id="ehn:H9Q80_01295"/>
<dbReference type="SUPFAM" id="SSF109604">
    <property type="entry name" value="HD-domain/PDEase-like"/>
    <property type="match status" value="1"/>
</dbReference>
<dbReference type="Pfam" id="PF01966">
    <property type="entry name" value="HD"/>
    <property type="match status" value="1"/>
</dbReference>
<evidence type="ECO:0000259" key="1">
    <source>
        <dbReference type="Pfam" id="PF01966"/>
    </source>
</evidence>
<protein>
    <submittedName>
        <fullName evidence="2">HD domain-containing protein</fullName>
    </submittedName>
</protein>
<name>A0A7G9GP89_9FIRM</name>
<dbReference type="AlphaFoldDB" id="A0A7G9GP89"/>
<sequence length="171" mass="20252">MKQEQLHFFKTTVEELLSQASLKQMQSYTQHGDISTLTHSILVAYYSYAMNCHLHLHSDEKSLITGALLHDYFLYDWHEKEKWHKWHGFRHANFAYHNALRDFNINAKEAEIIRKHMWPLTIIPPTCREAWVVNAVDTFSSVMEVLIAHRIFHTLKRKYMHHPLTVLGVSI</sequence>
<feature type="domain" description="HD" evidence="1">
    <location>
        <begin position="36"/>
        <end position="138"/>
    </location>
</feature>
<dbReference type="Proteomes" id="UP000515856">
    <property type="component" value="Chromosome"/>
</dbReference>
<gene>
    <name evidence="2" type="ORF">H9Q80_01295</name>
</gene>
<evidence type="ECO:0000313" key="3">
    <source>
        <dbReference type="Proteomes" id="UP000515856"/>
    </source>
</evidence>
<reference evidence="2 3" key="1">
    <citation type="submission" date="2020-08" db="EMBL/GenBank/DDBJ databases">
        <authorList>
            <person name="Liu C."/>
            <person name="Sun Q."/>
        </authorList>
    </citation>
    <scope>NUCLEOTIDE SEQUENCE [LARGE SCALE GENOMIC DNA]</scope>
    <source>
        <strain evidence="2 3">NSJ-61</strain>
    </source>
</reference>
<dbReference type="Gene3D" id="1.10.3210.10">
    <property type="entry name" value="Hypothetical protein af1432"/>
    <property type="match status" value="1"/>
</dbReference>
<organism evidence="2 3">
    <name type="scientific">[Eubacterium] hominis</name>
    <dbReference type="NCBI Taxonomy" id="2764325"/>
    <lineage>
        <taxon>Bacteria</taxon>
        <taxon>Bacillati</taxon>
        <taxon>Bacillota</taxon>
        <taxon>Erysipelotrichia</taxon>
        <taxon>Erysipelotrichales</taxon>
        <taxon>Erysipelotrichaceae</taxon>
        <taxon>Amedibacillus</taxon>
    </lineage>
</organism>
<accession>A0A7G9GP89</accession>
<dbReference type="InterPro" id="IPR006674">
    <property type="entry name" value="HD_domain"/>
</dbReference>
<dbReference type="RefSeq" id="WP_117454266.1">
    <property type="nucleotide sequence ID" value="NZ_CP060636.1"/>
</dbReference>
<evidence type="ECO:0000313" key="2">
    <source>
        <dbReference type="EMBL" id="QNM12621.1"/>
    </source>
</evidence>
<keyword evidence="3" id="KW-1185">Reference proteome</keyword>
<proteinExistence type="predicted"/>
<dbReference type="EMBL" id="CP060636">
    <property type="protein sequence ID" value="QNM12621.1"/>
    <property type="molecule type" value="Genomic_DNA"/>
</dbReference>